<name>A0ABQ3R261_9ACTN</name>
<dbReference type="EMBL" id="BNDY01000021">
    <property type="protein sequence ID" value="GHI43590.1"/>
    <property type="molecule type" value="Genomic_DNA"/>
</dbReference>
<protein>
    <recommendedName>
        <fullName evidence="1">Methyltransferase FkbM domain-containing protein</fullName>
    </recommendedName>
</protein>
<comment type="caution">
    <text evidence="2">The sequence shown here is derived from an EMBL/GenBank/DDBJ whole genome shotgun (WGS) entry which is preliminary data.</text>
</comment>
<dbReference type="InterPro" id="IPR029063">
    <property type="entry name" value="SAM-dependent_MTases_sf"/>
</dbReference>
<dbReference type="RefSeq" id="WP_189967658.1">
    <property type="nucleotide sequence ID" value="NZ_BMUA01000020.1"/>
</dbReference>
<feature type="domain" description="Methyltransferase FkbM" evidence="1">
    <location>
        <begin position="46"/>
        <end position="183"/>
    </location>
</feature>
<sequence>MNPFRTLRRAAHAAMRWFGIDVGRHHPGDRELVRLLARYEIDVVLDVGAHRGDFGVMLREAGYRGRIVSFEPLREPRAGLRHRAASDDTWSVLPYALGDRTGEAILNVCGDFGPASSLLPMLPRHPRTVHTGKAVVETRRLDDLWEQLIAPGERVFLHLDVQGYEAQVLGGVGRFADEICGVRMGAPLVPLFAGGRLFDELLALARDQLGLTLMSLAPGLTDPNDGRMLRCDLVLLREAALDRPGGVSVPVPVPAARAE</sequence>
<dbReference type="NCBIfam" id="TIGR01444">
    <property type="entry name" value="fkbM_fam"/>
    <property type="match status" value="1"/>
</dbReference>
<dbReference type="Pfam" id="PF05050">
    <property type="entry name" value="Methyltransf_21"/>
    <property type="match status" value="1"/>
</dbReference>
<accession>A0ABQ3R261</accession>
<evidence type="ECO:0000313" key="2">
    <source>
        <dbReference type="EMBL" id="GHI43590.1"/>
    </source>
</evidence>
<dbReference type="PANTHER" id="PTHR36973">
    <property type="entry name" value="SLL1456 PROTEIN-RELATED"/>
    <property type="match status" value="1"/>
</dbReference>
<proteinExistence type="predicted"/>
<dbReference type="Gene3D" id="3.40.50.150">
    <property type="entry name" value="Vaccinia Virus protein VP39"/>
    <property type="match status" value="1"/>
</dbReference>
<keyword evidence="3" id="KW-1185">Reference proteome</keyword>
<evidence type="ECO:0000313" key="3">
    <source>
        <dbReference type="Proteomes" id="UP001050808"/>
    </source>
</evidence>
<dbReference type="SUPFAM" id="SSF53335">
    <property type="entry name" value="S-adenosyl-L-methionine-dependent methyltransferases"/>
    <property type="match status" value="1"/>
</dbReference>
<dbReference type="Proteomes" id="UP001050808">
    <property type="component" value="Unassembled WGS sequence"/>
</dbReference>
<reference evidence="2" key="1">
    <citation type="submission" date="2024-05" db="EMBL/GenBank/DDBJ databases">
        <title>Whole genome shotgun sequence of Streptomyces violascens NBRC 12920.</title>
        <authorList>
            <person name="Komaki H."/>
            <person name="Tamura T."/>
        </authorList>
    </citation>
    <scope>NUCLEOTIDE SEQUENCE</scope>
    <source>
        <strain evidence="2">NBRC 12920</strain>
    </source>
</reference>
<gene>
    <name evidence="2" type="ORF">Sviol_79980</name>
</gene>
<dbReference type="InterPro" id="IPR006342">
    <property type="entry name" value="FkbM_mtfrase"/>
</dbReference>
<evidence type="ECO:0000259" key="1">
    <source>
        <dbReference type="Pfam" id="PF05050"/>
    </source>
</evidence>
<dbReference type="PANTHER" id="PTHR36973:SF4">
    <property type="entry name" value="NODULATION PROTEIN"/>
    <property type="match status" value="1"/>
</dbReference>
<organism evidence="2 3">
    <name type="scientific">Streptomyces violascens</name>
    <dbReference type="NCBI Taxonomy" id="67381"/>
    <lineage>
        <taxon>Bacteria</taxon>
        <taxon>Bacillati</taxon>
        <taxon>Actinomycetota</taxon>
        <taxon>Actinomycetes</taxon>
        <taxon>Kitasatosporales</taxon>
        <taxon>Streptomycetaceae</taxon>
        <taxon>Streptomyces</taxon>
    </lineage>
</organism>
<dbReference type="InterPro" id="IPR053188">
    <property type="entry name" value="FkbM_Methyltransferase"/>
</dbReference>